<accession>A0ABT0PDB8</accession>
<dbReference type="Proteomes" id="UP001203338">
    <property type="component" value="Unassembled WGS sequence"/>
</dbReference>
<name>A0ABT0PDB8_9GAMM</name>
<keyword evidence="2" id="KW-1185">Reference proteome</keyword>
<reference evidence="1 2" key="1">
    <citation type="submission" date="2022-05" db="EMBL/GenBank/DDBJ databases">
        <authorList>
            <person name="Park J.-S."/>
        </authorList>
    </citation>
    <scope>NUCLEOTIDE SEQUENCE [LARGE SCALE GENOMIC DNA]</scope>
    <source>
        <strain evidence="1 2">2012CJ34-2</strain>
    </source>
</reference>
<dbReference type="EMBL" id="JAMFLX010000005">
    <property type="protein sequence ID" value="MCL6269373.1"/>
    <property type="molecule type" value="Genomic_DNA"/>
</dbReference>
<organism evidence="1 2">
    <name type="scientific">Parendozoicomonas callyspongiae</name>
    <dbReference type="NCBI Taxonomy" id="2942213"/>
    <lineage>
        <taxon>Bacteria</taxon>
        <taxon>Pseudomonadati</taxon>
        <taxon>Pseudomonadota</taxon>
        <taxon>Gammaproteobacteria</taxon>
        <taxon>Oceanospirillales</taxon>
        <taxon>Endozoicomonadaceae</taxon>
        <taxon>Parendozoicomonas</taxon>
    </lineage>
</organism>
<evidence type="ECO:0000313" key="2">
    <source>
        <dbReference type="Proteomes" id="UP001203338"/>
    </source>
</evidence>
<gene>
    <name evidence="1" type="ORF">M3P05_05360</name>
</gene>
<protein>
    <submittedName>
        <fullName evidence="1">Uncharacterized protein</fullName>
    </submittedName>
</protein>
<evidence type="ECO:0000313" key="1">
    <source>
        <dbReference type="EMBL" id="MCL6269373.1"/>
    </source>
</evidence>
<comment type="caution">
    <text evidence="1">The sequence shown here is derived from an EMBL/GenBank/DDBJ whole genome shotgun (WGS) entry which is preliminary data.</text>
</comment>
<sequence length="151" mass="17271">MKILTTLITVIALGPVSSPDFSAVKERLEGIWRSDRDKTMESVSASSRMTALRLKTLQQNLGHMALVFDDGYTAVMINDQLSDFYAYQVEEYQDDKVKLSVGPMFNTVEADYTFEGNCFYMQDIPFDYREYFCKERQKLQQIAGRTTASAL</sequence>
<dbReference type="RefSeq" id="WP_249698373.1">
    <property type="nucleotide sequence ID" value="NZ_JAMFLX010000005.1"/>
</dbReference>
<proteinExistence type="predicted"/>